<dbReference type="PANTHER" id="PTHR47718:SF2">
    <property type="entry name" value="PROTEIN FAR1-RELATED SEQUENCE 5-LIKE"/>
    <property type="match status" value="1"/>
</dbReference>
<dbReference type="Proteomes" id="UP000541444">
    <property type="component" value="Unassembled WGS sequence"/>
</dbReference>
<dbReference type="OrthoDB" id="2407438at2759"/>
<dbReference type="PANTHER" id="PTHR47718">
    <property type="entry name" value="OS01G0519700 PROTEIN"/>
    <property type="match status" value="1"/>
</dbReference>
<gene>
    <name evidence="2" type="ORF">GIB67_003976</name>
</gene>
<dbReference type="AlphaFoldDB" id="A0A7J7NRR0"/>
<feature type="compositionally biased region" description="Low complexity" evidence="1">
    <location>
        <begin position="10"/>
        <end position="29"/>
    </location>
</feature>
<feature type="non-terminal residue" evidence="2">
    <location>
        <position position="1"/>
    </location>
</feature>
<sequence>VKFNSTSMGNSESNSKDMSSSSEDMSSSSLDNKIEENHKHTLENDYEQNESKEELQEESLAPTDLDMNTDNEVLYKADDEWKVSEISYEHNHSLAILKKAYMLRSHRKVKVHVAKIEILNVVGIMPIDGFDYIVQQVGGHANVGFTHVD</sequence>
<evidence type="ECO:0000313" key="3">
    <source>
        <dbReference type="Proteomes" id="UP000541444"/>
    </source>
</evidence>
<dbReference type="EMBL" id="JACGCM010000630">
    <property type="protein sequence ID" value="KAF6169608.1"/>
    <property type="molecule type" value="Genomic_DNA"/>
</dbReference>
<accession>A0A7J7NRR0</accession>
<evidence type="ECO:0000313" key="2">
    <source>
        <dbReference type="EMBL" id="KAF6169608.1"/>
    </source>
</evidence>
<keyword evidence="3" id="KW-1185">Reference proteome</keyword>
<feature type="compositionally biased region" description="Basic and acidic residues" evidence="1">
    <location>
        <begin position="32"/>
        <end position="54"/>
    </location>
</feature>
<evidence type="ECO:0000256" key="1">
    <source>
        <dbReference type="SAM" id="MobiDB-lite"/>
    </source>
</evidence>
<feature type="region of interest" description="Disordered" evidence="1">
    <location>
        <begin position="1"/>
        <end position="69"/>
    </location>
</feature>
<protein>
    <submittedName>
        <fullName evidence="2">Uncharacterized protein</fullName>
    </submittedName>
</protein>
<organism evidence="2 3">
    <name type="scientific">Kingdonia uniflora</name>
    <dbReference type="NCBI Taxonomy" id="39325"/>
    <lineage>
        <taxon>Eukaryota</taxon>
        <taxon>Viridiplantae</taxon>
        <taxon>Streptophyta</taxon>
        <taxon>Embryophyta</taxon>
        <taxon>Tracheophyta</taxon>
        <taxon>Spermatophyta</taxon>
        <taxon>Magnoliopsida</taxon>
        <taxon>Ranunculales</taxon>
        <taxon>Circaeasteraceae</taxon>
        <taxon>Kingdonia</taxon>
    </lineage>
</organism>
<proteinExistence type="predicted"/>
<name>A0A7J7NRR0_9MAGN</name>
<comment type="caution">
    <text evidence="2">The sequence shown here is derived from an EMBL/GenBank/DDBJ whole genome shotgun (WGS) entry which is preliminary data.</text>
</comment>
<reference evidence="2 3" key="1">
    <citation type="journal article" date="2020" name="IScience">
        <title>Genome Sequencing of the Endangered Kingdonia uniflora (Circaeasteraceae, Ranunculales) Reveals Potential Mechanisms of Evolutionary Specialization.</title>
        <authorList>
            <person name="Sun Y."/>
            <person name="Deng T."/>
            <person name="Zhang A."/>
            <person name="Moore M.J."/>
            <person name="Landis J.B."/>
            <person name="Lin N."/>
            <person name="Zhang H."/>
            <person name="Zhang X."/>
            <person name="Huang J."/>
            <person name="Zhang X."/>
            <person name="Sun H."/>
            <person name="Wang H."/>
        </authorList>
    </citation>
    <scope>NUCLEOTIDE SEQUENCE [LARGE SCALE GENOMIC DNA]</scope>
    <source>
        <strain evidence="2">TB1705</strain>
        <tissue evidence="2">Leaf</tissue>
    </source>
</reference>